<dbReference type="Proteomes" id="UP000016927">
    <property type="component" value="Unassembled WGS sequence"/>
</dbReference>
<keyword evidence="3" id="KW-1185">Reference proteome</keyword>
<proteinExistence type="predicted"/>
<name>R0MRP6_NOSB1</name>
<dbReference type="AlphaFoldDB" id="R0MRP6"/>
<feature type="region of interest" description="Disordered" evidence="1">
    <location>
        <begin position="547"/>
        <end position="587"/>
    </location>
</feature>
<sequence>MDPNNAKSLNIDSFGQELEKYMDFAELVHKTDTPILNYEEVKSKLSRLEELSETINPDGSKSLEPGQLEKQLEKFHKLSQIIDQKGLQYIKTDKITNELEKLNGLVKACDLNGHENLTFHQIEQKLNEISDLAKVINPEQQHSIKLEEIEGKLKNHIESAKLTTTQQTLISDGNGAEKEELIKTVEQIQNNSLGTVIKEDFQKEMIKEIKETNIEKSYSEIPVKDFQKESADIGRFIEPYISENLKNTKFEYTIPVNYQGDDPNVYTFSDVGTSQVFIQPGDFKKNIKKFQELVKTIKSEIETFTVGDLKNKLPEEILKLMDLREVETLNPVDLENKIEMLYNFAESLKNKSSSAEDDRAQKNENLDRFIDKNVTITSNYEDGKLEKEVHRANNNINNKSGKNRLANSENGQNKKKSLTQTKSSTKSEDKRIKSLNNSQKSLQAIKKNTKDGSITKLFDEFSHDQDKKSKMSNKKLQSITNVPVKNDLENDEFKKNDLPYGDDPNVYNSVEIAPNLIENTTDVSLNKNEQFQSSKLESVFYNPKKLSSARNHEDYGEENVFDKSQDNKLKVLGEKSKPHSQNDSDYHKKIRKFKVGELKPNTILNFTFSRSS</sequence>
<dbReference type="VEuPathDB" id="MicrosporidiaDB:NBO_2g0069"/>
<evidence type="ECO:0000313" key="2">
    <source>
        <dbReference type="EMBL" id="EOB15578.1"/>
    </source>
</evidence>
<feature type="region of interest" description="Disordered" evidence="1">
    <location>
        <begin position="385"/>
        <end position="447"/>
    </location>
</feature>
<feature type="compositionally biased region" description="Basic and acidic residues" evidence="1">
    <location>
        <begin position="550"/>
        <end position="587"/>
    </location>
</feature>
<accession>R0MRP6</accession>
<dbReference type="EMBL" id="KB908910">
    <property type="protein sequence ID" value="EOB15578.1"/>
    <property type="molecule type" value="Genomic_DNA"/>
</dbReference>
<gene>
    <name evidence="2" type="ORF">NBO_2g0069</name>
</gene>
<protein>
    <submittedName>
        <fullName evidence="2">Uncharacterized protein</fullName>
    </submittedName>
</protein>
<reference evidence="2 3" key="1">
    <citation type="journal article" date="2013" name="BMC Genomics">
        <title>Comparative genomics of parasitic silkworm microsporidia reveal an association between genome expansion and host adaptation.</title>
        <authorList>
            <person name="Pan G."/>
            <person name="Xu J."/>
            <person name="Li T."/>
            <person name="Xia Q."/>
            <person name="Liu S.L."/>
            <person name="Zhang G."/>
            <person name="Li S."/>
            <person name="Li C."/>
            <person name="Liu H."/>
            <person name="Yang L."/>
            <person name="Liu T."/>
            <person name="Zhang X."/>
            <person name="Wu Z."/>
            <person name="Fan W."/>
            <person name="Dang X."/>
            <person name="Xiang H."/>
            <person name="Tao M."/>
            <person name="Li Y."/>
            <person name="Hu J."/>
            <person name="Li Z."/>
            <person name="Lin L."/>
            <person name="Luo J."/>
            <person name="Geng L."/>
            <person name="Wang L."/>
            <person name="Long M."/>
            <person name="Wan Y."/>
            <person name="He N."/>
            <person name="Zhang Z."/>
            <person name="Lu C."/>
            <person name="Keeling P.J."/>
            <person name="Wang J."/>
            <person name="Xiang Z."/>
            <person name="Zhou Z."/>
        </authorList>
    </citation>
    <scope>NUCLEOTIDE SEQUENCE [LARGE SCALE GENOMIC DNA]</scope>
    <source>
        <strain evidence="3">CQ1 / CVCC 102059</strain>
    </source>
</reference>
<dbReference type="HOGENOM" id="CLU_446238_0_0_1"/>
<organism evidence="2 3">
    <name type="scientific">Nosema bombycis (strain CQ1 / CVCC 102059)</name>
    <name type="common">Microsporidian parasite</name>
    <name type="synonym">Pebrine of silkworm</name>
    <dbReference type="NCBI Taxonomy" id="578461"/>
    <lineage>
        <taxon>Eukaryota</taxon>
        <taxon>Fungi</taxon>
        <taxon>Fungi incertae sedis</taxon>
        <taxon>Microsporidia</taxon>
        <taxon>Nosematidae</taxon>
        <taxon>Nosema</taxon>
    </lineage>
</organism>
<evidence type="ECO:0000256" key="1">
    <source>
        <dbReference type="SAM" id="MobiDB-lite"/>
    </source>
</evidence>
<evidence type="ECO:0000313" key="3">
    <source>
        <dbReference type="Proteomes" id="UP000016927"/>
    </source>
</evidence>